<keyword evidence="3 6" id="KW-0812">Transmembrane</keyword>
<dbReference type="AlphaFoldDB" id="A0A1T4MQ14"/>
<proteinExistence type="inferred from homology"/>
<keyword evidence="8" id="KW-1185">Reference proteome</keyword>
<organism evidence="7 8">
    <name type="scientific">Eubacterium ruminantium</name>
    <dbReference type="NCBI Taxonomy" id="42322"/>
    <lineage>
        <taxon>Bacteria</taxon>
        <taxon>Bacillati</taxon>
        <taxon>Bacillota</taxon>
        <taxon>Clostridia</taxon>
        <taxon>Eubacteriales</taxon>
        <taxon>Eubacteriaceae</taxon>
        <taxon>Eubacterium</taxon>
    </lineage>
</organism>
<dbReference type="PANTHER" id="PTHR30569">
    <property type="entry name" value="CYTOSINE TRANSPORTER CODB"/>
    <property type="match status" value="1"/>
</dbReference>
<evidence type="ECO:0000313" key="8">
    <source>
        <dbReference type="Proteomes" id="UP000189857"/>
    </source>
</evidence>
<evidence type="ECO:0000256" key="4">
    <source>
        <dbReference type="ARBA" id="ARBA00022989"/>
    </source>
</evidence>
<dbReference type="EMBL" id="FUXA01000007">
    <property type="protein sequence ID" value="SJZ68927.1"/>
    <property type="molecule type" value="Genomic_DNA"/>
</dbReference>
<feature type="transmembrane region" description="Helical" evidence="6">
    <location>
        <begin position="176"/>
        <end position="195"/>
    </location>
</feature>
<accession>A0A1T4MQ14</accession>
<dbReference type="OrthoDB" id="9780088at2"/>
<evidence type="ECO:0000256" key="3">
    <source>
        <dbReference type="ARBA" id="ARBA00022692"/>
    </source>
</evidence>
<comment type="subcellular location">
    <subcellularLocation>
        <location evidence="1">Membrane</location>
        <topology evidence="1">Multi-pass membrane protein</topology>
    </subcellularLocation>
</comment>
<feature type="transmembrane region" description="Helical" evidence="6">
    <location>
        <begin position="109"/>
        <end position="127"/>
    </location>
</feature>
<dbReference type="PANTHER" id="PTHR30569:SF0">
    <property type="entry name" value="CYTOSINE PERMEASE"/>
    <property type="match status" value="1"/>
</dbReference>
<keyword evidence="4 6" id="KW-1133">Transmembrane helix</keyword>
<feature type="transmembrane region" description="Helical" evidence="6">
    <location>
        <begin position="321"/>
        <end position="342"/>
    </location>
</feature>
<gene>
    <name evidence="7" type="ORF">SAMN02745110_01323</name>
</gene>
<comment type="similarity">
    <text evidence="2">Belongs to the purine-cytosine permease (2.A.39) family.</text>
</comment>
<dbReference type="Proteomes" id="UP000189857">
    <property type="component" value="Unassembled WGS sequence"/>
</dbReference>
<feature type="transmembrane region" description="Helical" evidence="6">
    <location>
        <begin position="134"/>
        <end position="156"/>
    </location>
</feature>
<feature type="transmembrane region" description="Helical" evidence="6">
    <location>
        <begin position="295"/>
        <end position="315"/>
    </location>
</feature>
<feature type="transmembrane region" description="Helical" evidence="6">
    <location>
        <begin position="74"/>
        <end position="94"/>
    </location>
</feature>
<evidence type="ECO:0000256" key="2">
    <source>
        <dbReference type="ARBA" id="ARBA00008974"/>
    </source>
</evidence>
<feature type="transmembrane region" description="Helical" evidence="6">
    <location>
        <begin position="241"/>
        <end position="261"/>
    </location>
</feature>
<dbReference type="InterPro" id="IPR001248">
    <property type="entry name" value="Pur-cyt_permease"/>
</dbReference>
<feature type="transmembrane region" description="Helical" evidence="6">
    <location>
        <begin position="376"/>
        <end position="394"/>
    </location>
</feature>
<feature type="transmembrane region" description="Helical" evidence="6">
    <location>
        <begin position="32"/>
        <end position="53"/>
    </location>
</feature>
<dbReference type="InterPro" id="IPR030191">
    <property type="entry name" value="CodB"/>
</dbReference>
<evidence type="ECO:0000256" key="5">
    <source>
        <dbReference type="ARBA" id="ARBA00023136"/>
    </source>
</evidence>
<keyword evidence="5 6" id="KW-0472">Membrane</keyword>
<feature type="transmembrane region" description="Helical" evidence="6">
    <location>
        <begin position="207"/>
        <end position="229"/>
    </location>
</feature>
<dbReference type="GO" id="GO:0015209">
    <property type="term" value="F:cytosine transmembrane transporter activity"/>
    <property type="evidence" value="ECO:0007669"/>
    <property type="project" value="InterPro"/>
</dbReference>
<protein>
    <submittedName>
        <fullName evidence="7">Putative hydroxymethylpyrimidine transporter CytX</fullName>
    </submittedName>
</protein>
<dbReference type="Pfam" id="PF02133">
    <property type="entry name" value="Transp_cyt_pur"/>
    <property type="match status" value="1"/>
</dbReference>
<reference evidence="7 8" key="1">
    <citation type="submission" date="2017-02" db="EMBL/GenBank/DDBJ databases">
        <authorList>
            <person name="Peterson S.W."/>
        </authorList>
    </citation>
    <scope>NUCLEOTIDE SEQUENCE [LARGE SCALE GENOMIC DNA]</scope>
    <source>
        <strain evidence="7 8">ATCC 17233</strain>
    </source>
</reference>
<feature type="transmembrane region" description="Helical" evidence="6">
    <location>
        <begin position="354"/>
        <end position="370"/>
    </location>
</feature>
<dbReference type="Gene3D" id="1.10.4160.10">
    <property type="entry name" value="Hydantoin permease"/>
    <property type="match status" value="1"/>
</dbReference>
<sequence>MFRISLIWFGAAISIAEILTGASLEGLGLSKGLAVIVLGHIIGCILLVLAGMIGVKNKEGSMKSSALSFGRWGCYFFAIMNIIQLVGWQGIMIFDASYSAEGILKLGKSWWSLIIGLLTVAWIIIGIKHRDKLNVVVMVLLLLLTVVLSVIIFSGIKRGEAGAAAATSSLSFGQGLELSIAMPLSWIPMIADYTYKAKKPVKTTFSACITYSVASMWMYIIGLGAAVITHETRIDQIMLKAGLGAAGLFIIVFSCVTTNFIDAFSCNQSTYALLPEKFFNTDKDKKPSFKGNVRANLPGIIDTIIGTIGAIVFPMENITEFLYFIGSIFAPMISVQIADNFILHHNKKDTKIDAVAAIGWAIGFVVYRVLMKYDFFFGNTLPDMAITIFITIILRKVSLAVVGRKKQQAAA</sequence>
<dbReference type="RefSeq" id="WP_078787159.1">
    <property type="nucleotide sequence ID" value="NZ_FMTO01000006.1"/>
</dbReference>
<evidence type="ECO:0000313" key="7">
    <source>
        <dbReference type="EMBL" id="SJZ68927.1"/>
    </source>
</evidence>
<dbReference type="GO" id="GO:0005886">
    <property type="term" value="C:plasma membrane"/>
    <property type="evidence" value="ECO:0007669"/>
    <property type="project" value="TreeGrafter"/>
</dbReference>
<evidence type="ECO:0000256" key="1">
    <source>
        <dbReference type="ARBA" id="ARBA00004141"/>
    </source>
</evidence>
<name>A0A1T4MQ14_9FIRM</name>
<evidence type="ECO:0000256" key="6">
    <source>
        <dbReference type="SAM" id="Phobius"/>
    </source>
</evidence>